<dbReference type="GeneTree" id="ENSGT00730000113394"/>
<dbReference type="AlphaFoldDB" id="A0A3Q2EHD5"/>
<feature type="repeat" description="TNFR-Cys" evidence="1">
    <location>
        <begin position="42"/>
        <end position="84"/>
    </location>
</feature>
<evidence type="ECO:0000313" key="6">
    <source>
        <dbReference type="Proteomes" id="UP000265020"/>
    </source>
</evidence>
<feature type="signal peptide" evidence="3">
    <location>
        <begin position="1"/>
        <end position="22"/>
    </location>
</feature>
<dbReference type="Pfam" id="PF00020">
    <property type="entry name" value="TNFR_c6"/>
    <property type="match status" value="1"/>
</dbReference>
<keyword evidence="3" id="KW-0732">Signal</keyword>
<feature type="region of interest" description="Disordered" evidence="2">
    <location>
        <begin position="182"/>
        <end position="216"/>
    </location>
</feature>
<feature type="region of interest" description="Disordered" evidence="2">
    <location>
        <begin position="264"/>
        <end position="283"/>
    </location>
</feature>
<comment type="caution">
    <text evidence="1">Lacks conserved residue(s) required for the propagation of feature annotation.</text>
</comment>
<feature type="chain" id="PRO_5018716052" evidence="3">
    <location>
        <begin position="23"/>
        <end position="283"/>
    </location>
</feature>
<dbReference type="PANTHER" id="PTHR47139:SF3">
    <property type="entry name" value="SI:CH73-361P23.3"/>
    <property type="match status" value="1"/>
</dbReference>
<feature type="compositionally biased region" description="Polar residues" evidence="2">
    <location>
        <begin position="185"/>
        <end position="203"/>
    </location>
</feature>
<name>A0A3Q2EHD5_CYPVA</name>
<feature type="compositionally biased region" description="Polar residues" evidence="2">
    <location>
        <begin position="272"/>
        <end position="283"/>
    </location>
</feature>
<feature type="disulfide bond" evidence="1">
    <location>
        <begin position="43"/>
        <end position="58"/>
    </location>
</feature>
<dbReference type="PROSITE" id="PS50050">
    <property type="entry name" value="TNFR_NGFR_2"/>
    <property type="match status" value="1"/>
</dbReference>
<dbReference type="Gene3D" id="2.10.50.10">
    <property type="entry name" value="Tumor Necrosis Factor Receptor, subunit A, domain 2"/>
    <property type="match status" value="2"/>
</dbReference>
<evidence type="ECO:0000313" key="5">
    <source>
        <dbReference type="Ensembl" id="ENSCVAP00000031234.1"/>
    </source>
</evidence>
<reference evidence="5" key="1">
    <citation type="submission" date="2025-08" db="UniProtKB">
        <authorList>
            <consortium name="Ensembl"/>
        </authorList>
    </citation>
    <scope>IDENTIFICATION</scope>
</reference>
<dbReference type="InterPro" id="IPR001368">
    <property type="entry name" value="TNFR/NGFR_Cys_rich_reg"/>
</dbReference>
<dbReference type="Ensembl" id="ENSCVAT00000025912.1">
    <property type="protein sequence ID" value="ENSCVAP00000031234.1"/>
    <property type="gene ID" value="ENSCVAG00000020357.1"/>
</dbReference>
<dbReference type="GO" id="GO:0006915">
    <property type="term" value="P:apoptotic process"/>
    <property type="evidence" value="ECO:0007669"/>
    <property type="project" value="InterPro"/>
</dbReference>
<evidence type="ECO:0000256" key="1">
    <source>
        <dbReference type="PROSITE-ProRule" id="PRU00206"/>
    </source>
</evidence>
<dbReference type="Proteomes" id="UP000265020">
    <property type="component" value="Unassembled WGS sequence"/>
</dbReference>
<sequence length="283" mass="30988">MILYNLLIITLTLNEIIVDLDAFLCKKGQRVFELYGKKSCLPCQDGYFQPTENQSKSCTGCERCDEARGSRVKVKCTKETNTVCECRPGFVPFSKESSICICEKGSGLKDNECLKCQDGYFSSSYDTSCQKWKDCKSAGIKKEGTPTSDVICNEVLNGSQTTTAPAVIKKVFPSLSITHPPHEGVQTQKTLSNTTTAPVQPTTVRKKVQPSFPSSNTSNHVGTAILTLGIVGLLVLTVMTCKLHITPCWRTKQALQTKDSLCRRPVEESGDGSESSLKLNPEP</sequence>
<dbReference type="SMART" id="SM00208">
    <property type="entry name" value="TNFR"/>
    <property type="match status" value="2"/>
</dbReference>
<proteinExistence type="predicted"/>
<dbReference type="SUPFAM" id="SSF57586">
    <property type="entry name" value="TNF receptor-like"/>
    <property type="match status" value="1"/>
</dbReference>
<reference evidence="5" key="2">
    <citation type="submission" date="2025-09" db="UniProtKB">
        <authorList>
            <consortium name="Ensembl"/>
        </authorList>
    </citation>
    <scope>IDENTIFICATION</scope>
</reference>
<accession>A0A3Q2EHD5</accession>
<dbReference type="GO" id="GO:0006955">
    <property type="term" value="P:immune response"/>
    <property type="evidence" value="ECO:0007669"/>
    <property type="project" value="InterPro"/>
</dbReference>
<dbReference type="PANTHER" id="PTHR47139">
    <property type="entry name" value="TUMOR NECROSIS FACTOR RECEPTOR SUPERFAMILY MEMBER 9"/>
    <property type="match status" value="1"/>
</dbReference>
<keyword evidence="6" id="KW-1185">Reference proteome</keyword>
<evidence type="ECO:0000259" key="4">
    <source>
        <dbReference type="PROSITE" id="PS50050"/>
    </source>
</evidence>
<protein>
    <submittedName>
        <fullName evidence="5">Tumor necrosis factor receptor superfamily member 4-like</fullName>
    </submittedName>
</protein>
<evidence type="ECO:0000256" key="2">
    <source>
        <dbReference type="SAM" id="MobiDB-lite"/>
    </source>
</evidence>
<dbReference type="InterPro" id="IPR008063">
    <property type="entry name" value="Fas_rcpt"/>
</dbReference>
<evidence type="ECO:0000256" key="3">
    <source>
        <dbReference type="SAM" id="SignalP"/>
    </source>
</evidence>
<dbReference type="GO" id="GO:0042127">
    <property type="term" value="P:regulation of cell population proliferation"/>
    <property type="evidence" value="ECO:0007669"/>
    <property type="project" value="TreeGrafter"/>
</dbReference>
<dbReference type="OMA" id="MVSRCSR"/>
<feature type="domain" description="TNFR-Cys" evidence="4">
    <location>
        <begin position="42"/>
        <end position="84"/>
    </location>
</feature>
<dbReference type="GO" id="GO:0007165">
    <property type="term" value="P:signal transduction"/>
    <property type="evidence" value="ECO:0007669"/>
    <property type="project" value="InterPro"/>
</dbReference>
<dbReference type="GO" id="GO:0016020">
    <property type="term" value="C:membrane"/>
    <property type="evidence" value="ECO:0007669"/>
    <property type="project" value="InterPro"/>
</dbReference>
<organism evidence="5 6">
    <name type="scientific">Cyprinodon variegatus</name>
    <name type="common">Sheepshead minnow</name>
    <dbReference type="NCBI Taxonomy" id="28743"/>
    <lineage>
        <taxon>Eukaryota</taxon>
        <taxon>Metazoa</taxon>
        <taxon>Chordata</taxon>
        <taxon>Craniata</taxon>
        <taxon>Vertebrata</taxon>
        <taxon>Euteleostomi</taxon>
        <taxon>Actinopterygii</taxon>
        <taxon>Neopterygii</taxon>
        <taxon>Teleostei</taxon>
        <taxon>Neoteleostei</taxon>
        <taxon>Acanthomorphata</taxon>
        <taxon>Ovalentaria</taxon>
        <taxon>Atherinomorphae</taxon>
        <taxon>Cyprinodontiformes</taxon>
        <taxon>Cyprinodontidae</taxon>
        <taxon>Cyprinodon</taxon>
    </lineage>
</organism>
<keyword evidence="1" id="KW-1015">Disulfide bond</keyword>
<dbReference type="GO" id="GO:0004888">
    <property type="term" value="F:transmembrane signaling receptor activity"/>
    <property type="evidence" value="ECO:0007669"/>
    <property type="project" value="InterPro"/>
</dbReference>
<dbReference type="PRINTS" id="PR01680">
    <property type="entry name" value="TNFACTORR6"/>
</dbReference>